<organism evidence="2 3">
    <name type="scientific">Leptomonas seymouri</name>
    <dbReference type="NCBI Taxonomy" id="5684"/>
    <lineage>
        <taxon>Eukaryota</taxon>
        <taxon>Discoba</taxon>
        <taxon>Euglenozoa</taxon>
        <taxon>Kinetoplastea</taxon>
        <taxon>Metakinetoplastina</taxon>
        <taxon>Trypanosomatida</taxon>
        <taxon>Trypanosomatidae</taxon>
        <taxon>Leishmaniinae</taxon>
        <taxon>Leptomonas</taxon>
    </lineage>
</organism>
<dbReference type="AlphaFoldDB" id="A0A0N0P6D0"/>
<dbReference type="VEuPathDB" id="TriTrypDB:Lsey_0106_0230"/>
<feature type="compositionally biased region" description="Low complexity" evidence="1">
    <location>
        <begin position="86"/>
        <end position="97"/>
    </location>
</feature>
<evidence type="ECO:0000313" key="3">
    <source>
        <dbReference type="Proteomes" id="UP000038009"/>
    </source>
</evidence>
<dbReference type="Proteomes" id="UP000038009">
    <property type="component" value="Unassembled WGS sequence"/>
</dbReference>
<accession>A0A0N0P6D0</accession>
<dbReference type="OrthoDB" id="274570at2759"/>
<reference evidence="2 3" key="1">
    <citation type="journal article" date="2015" name="PLoS Pathog.">
        <title>Leptomonas seymouri: Adaptations to the Dixenous Life Cycle Analyzed by Genome Sequencing, Transcriptome Profiling and Co-infection with Leishmania donovani.</title>
        <authorList>
            <person name="Kraeva N."/>
            <person name="Butenko A."/>
            <person name="Hlavacova J."/>
            <person name="Kostygov A."/>
            <person name="Myskova J."/>
            <person name="Grybchuk D."/>
            <person name="Lestinova T."/>
            <person name="Votypka J."/>
            <person name="Volf P."/>
            <person name="Opperdoes F."/>
            <person name="Flegontov P."/>
            <person name="Lukes J."/>
            <person name="Yurchenko V."/>
        </authorList>
    </citation>
    <scope>NUCLEOTIDE SEQUENCE [LARGE SCALE GENOMIC DNA]</scope>
    <source>
        <strain evidence="2 3">ATCC 30220</strain>
    </source>
</reference>
<name>A0A0N0P6D0_LEPSE</name>
<evidence type="ECO:0000313" key="2">
    <source>
        <dbReference type="EMBL" id="KPI87017.1"/>
    </source>
</evidence>
<sequence length="263" mass="27903">MMIVGSTTRLRHVPGVTTVHTHTPKAIYGRCRAADSATGTHPGRPRLRRPTHGTVWVAPPPHTHADTPHCVHLCGTSHARMHLHTSSRSPASTSPRTIAAASSNAHMRTPSRLRARTRTLPTAAAGDAKKNKTRGPKANPLHPPFSVTPRSRTRCPVPASAGHAAHRAHDRLLHWGAVRTPRARTGPERKSLAHTRAAAHTSCDAAQAASAGCRGQPQWHRRTHPLLARRAAGPPAAVVRLPLDSEGPGVCISAPVPCGPVCG</sequence>
<evidence type="ECO:0000256" key="1">
    <source>
        <dbReference type="SAM" id="MobiDB-lite"/>
    </source>
</evidence>
<protein>
    <submittedName>
        <fullName evidence="2">Uncharacterized protein</fullName>
    </submittedName>
</protein>
<gene>
    <name evidence="2" type="ORF">ABL78_3929</name>
</gene>
<dbReference type="EMBL" id="LJSK01000106">
    <property type="protein sequence ID" value="KPI87017.1"/>
    <property type="molecule type" value="Genomic_DNA"/>
</dbReference>
<keyword evidence="3" id="KW-1185">Reference proteome</keyword>
<comment type="caution">
    <text evidence="2">The sequence shown here is derived from an EMBL/GenBank/DDBJ whole genome shotgun (WGS) entry which is preliminary data.</text>
</comment>
<proteinExistence type="predicted"/>
<feature type="region of interest" description="Disordered" evidence="1">
    <location>
        <begin position="85"/>
        <end position="158"/>
    </location>
</feature>